<dbReference type="PROSITE" id="PS50889">
    <property type="entry name" value="S4"/>
    <property type="match status" value="1"/>
</dbReference>
<dbReference type="InterPro" id="IPR042092">
    <property type="entry name" value="PsdUridine_s_RsuA/RluB/E/F_cat"/>
</dbReference>
<dbReference type="InterPro" id="IPR020094">
    <property type="entry name" value="TruA/RsuA/RluB/E/F_N"/>
</dbReference>
<dbReference type="PANTHER" id="PTHR47683">
    <property type="entry name" value="PSEUDOURIDINE SYNTHASE FAMILY PROTEIN-RELATED"/>
    <property type="match status" value="1"/>
</dbReference>
<dbReference type="Gene3D" id="3.30.70.1560">
    <property type="entry name" value="Alpha-L RNA-binding motif"/>
    <property type="match status" value="1"/>
</dbReference>
<dbReference type="Proteomes" id="UP001180087">
    <property type="component" value="Chromosome"/>
</dbReference>
<evidence type="ECO:0000313" key="7">
    <source>
        <dbReference type="Proteomes" id="UP001180087"/>
    </source>
</evidence>
<proteinExistence type="inferred from homology"/>
<dbReference type="GO" id="GO:0016853">
    <property type="term" value="F:isomerase activity"/>
    <property type="evidence" value="ECO:0007669"/>
    <property type="project" value="UniProtKB-KW"/>
</dbReference>
<dbReference type="Gene3D" id="3.30.70.580">
    <property type="entry name" value="Pseudouridine synthase I, catalytic domain, N-terminal subdomain"/>
    <property type="match status" value="1"/>
</dbReference>
<dbReference type="SUPFAM" id="SSF55120">
    <property type="entry name" value="Pseudouridine synthase"/>
    <property type="match status" value="1"/>
</dbReference>
<dbReference type="RefSeq" id="WP_348025540.1">
    <property type="nucleotide sequence ID" value="NZ_CP129113.1"/>
</dbReference>
<evidence type="ECO:0000256" key="4">
    <source>
        <dbReference type="RuleBase" id="RU003887"/>
    </source>
</evidence>
<sequence length="239" mass="27256">MERLQKVIAHSGIASRRKAEQMILDGLVKVNGETVTELGTKVSPTDRIEVEGEQIKKEKLAYYVFYKPRGVISSVKDDKDRKTVTDFFGHVGERLFPVGRLDYDSSGLLIMTNDGEFANMLMHPRHGIKKVYVAKIKGIPTSEQLKQLKRGVRSEKDLLKAIRYDVISTDRKKNTMIIQLTLEEGKNRHIRRMMEGLGFPVLKLKRERYGTLTLDSLQPGESRPLAPHEIKALRKQVSL</sequence>
<dbReference type="PROSITE" id="PS01149">
    <property type="entry name" value="PSI_RSU"/>
    <property type="match status" value="1"/>
</dbReference>
<evidence type="ECO:0000313" key="6">
    <source>
        <dbReference type="EMBL" id="WLV23473.1"/>
    </source>
</evidence>
<dbReference type="InterPro" id="IPR018496">
    <property type="entry name" value="PsdUridine_synth_RsuA/RluB_CS"/>
</dbReference>
<organism evidence="6 7">
    <name type="scientific">Aciduricibacillus chroicocephali</name>
    <dbReference type="NCBI Taxonomy" id="3054939"/>
    <lineage>
        <taxon>Bacteria</taxon>
        <taxon>Bacillati</taxon>
        <taxon>Bacillota</taxon>
        <taxon>Bacilli</taxon>
        <taxon>Bacillales</taxon>
        <taxon>Bacillaceae</taxon>
        <taxon>Aciduricibacillus</taxon>
    </lineage>
</organism>
<keyword evidence="3" id="KW-0694">RNA-binding</keyword>
<dbReference type="SUPFAM" id="SSF55174">
    <property type="entry name" value="Alpha-L RNA-binding motif"/>
    <property type="match status" value="1"/>
</dbReference>
<protein>
    <recommendedName>
        <fullName evidence="4">Pseudouridine synthase</fullName>
        <ecNumber evidence="4">5.4.99.-</ecNumber>
    </recommendedName>
</protein>
<dbReference type="EMBL" id="CP129113">
    <property type="protein sequence ID" value="WLV23473.1"/>
    <property type="molecule type" value="Genomic_DNA"/>
</dbReference>
<dbReference type="InterPro" id="IPR020103">
    <property type="entry name" value="PsdUridine_synth_cat_dom_sf"/>
</dbReference>
<dbReference type="CDD" id="cd02870">
    <property type="entry name" value="PseudoU_synth_RsuA_like"/>
    <property type="match status" value="1"/>
</dbReference>
<feature type="domain" description="RNA-binding S4" evidence="5">
    <location>
        <begin position="2"/>
        <end position="64"/>
    </location>
</feature>
<dbReference type="InterPro" id="IPR000748">
    <property type="entry name" value="PsdUridine_synth_RsuA/RluB/E/F"/>
</dbReference>
<dbReference type="SMART" id="SM00363">
    <property type="entry name" value="S4"/>
    <property type="match status" value="1"/>
</dbReference>
<evidence type="ECO:0000259" key="5">
    <source>
        <dbReference type="SMART" id="SM00363"/>
    </source>
</evidence>
<dbReference type="InterPro" id="IPR006145">
    <property type="entry name" value="PsdUridine_synth_RsuA/RluA"/>
</dbReference>
<evidence type="ECO:0000256" key="1">
    <source>
        <dbReference type="ARBA" id="ARBA00008348"/>
    </source>
</evidence>
<evidence type="ECO:0000256" key="3">
    <source>
        <dbReference type="PROSITE-ProRule" id="PRU00182"/>
    </source>
</evidence>
<gene>
    <name evidence="6" type="ORF">QR721_07335</name>
</gene>
<accession>A0ABY9KRN0</accession>
<name>A0ABY9KRN0_9BACI</name>
<keyword evidence="7" id="KW-1185">Reference proteome</keyword>
<dbReference type="InterPro" id="IPR036986">
    <property type="entry name" value="S4_RNA-bd_sf"/>
</dbReference>
<dbReference type="InterPro" id="IPR050343">
    <property type="entry name" value="RsuA_PseudoU_synthase"/>
</dbReference>
<dbReference type="Pfam" id="PF01479">
    <property type="entry name" value="S4"/>
    <property type="match status" value="1"/>
</dbReference>
<reference evidence="6" key="1">
    <citation type="submission" date="2023-06" db="EMBL/GenBank/DDBJ databases">
        <title>A Treasure from Seagulls: Isolation and Description of Aciduricobacillus qingdaonensis gen. nov., sp. nov., a Rare Obligately Uric Acid-utilizing Member in the Family Bacillaceae.</title>
        <authorList>
            <person name="Liu W."/>
            <person name="Wang B."/>
        </authorList>
    </citation>
    <scope>NUCLEOTIDE SEQUENCE</scope>
    <source>
        <strain evidence="6">44XB</strain>
    </source>
</reference>
<dbReference type="Gene3D" id="3.10.290.10">
    <property type="entry name" value="RNA-binding S4 domain"/>
    <property type="match status" value="1"/>
</dbReference>
<dbReference type="InterPro" id="IPR002942">
    <property type="entry name" value="S4_RNA-bd"/>
</dbReference>
<dbReference type="CDD" id="cd00165">
    <property type="entry name" value="S4"/>
    <property type="match status" value="1"/>
</dbReference>
<dbReference type="EC" id="5.4.99.-" evidence="4"/>
<dbReference type="Pfam" id="PF00849">
    <property type="entry name" value="PseudoU_synth_2"/>
    <property type="match status" value="1"/>
</dbReference>
<dbReference type="NCBIfam" id="TIGR00093">
    <property type="entry name" value="pseudouridine synthase"/>
    <property type="match status" value="1"/>
</dbReference>
<evidence type="ECO:0000256" key="2">
    <source>
        <dbReference type="ARBA" id="ARBA00023235"/>
    </source>
</evidence>
<comment type="similarity">
    <text evidence="1 4">Belongs to the pseudouridine synthase RsuA family.</text>
</comment>
<dbReference type="PANTHER" id="PTHR47683:SF2">
    <property type="entry name" value="RNA-BINDING S4 DOMAIN-CONTAINING PROTEIN"/>
    <property type="match status" value="1"/>
</dbReference>
<keyword evidence="2 4" id="KW-0413">Isomerase</keyword>